<proteinExistence type="predicted"/>
<comment type="caution">
    <text evidence="1">The sequence shown here is derived from an EMBL/GenBank/DDBJ whole genome shotgun (WGS) entry which is preliminary data.</text>
</comment>
<organism evidence="1 2">
    <name type="scientific">Batillaria attramentaria</name>
    <dbReference type="NCBI Taxonomy" id="370345"/>
    <lineage>
        <taxon>Eukaryota</taxon>
        <taxon>Metazoa</taxon>
        <taxon>Spiralia</taxon>
        <taxon>Lophotrochozoa</taxon>
        <taxon>Mollusca</taxon>
        <taxon>Gastropoda</taxon>
        <taxon>Caenogastropoda</taxon>
        <taxon>Sorbeoconcha</taxon>
        <taxon>Cerithioidea</taxon>
        <taxon>Batillariidae</taxon>
        <taxon>Batillaria</taxon>
    </lineage>
</organism>
<dbReference type="EMBL" id="JACVVK020000069">
    <property type="protein sequence ID" value="KAK7496133.1"/>
    <property type="molecule type" value="Genomic_DNA"/>
</dbReference>
<keyword evidence="2" id="KW-1185">Reference proteome</keyword>
<dbReference type="Proteomes" id="UP001519460">
    <property type="component" value="Unassembled WGS sequence"/>
</dbReference>
<evidence type="ECO:0000313" key="2">
    <source>
        <dbReference type="Proteomes" id="UP001519460"/>
    </source>
</evidence>
<gene>
    <name evidence="1" type="ORF">BaRGS_00012543</name>
</gene>
<protein>
    <recommendedName>
        <fullName evidence="3">Secreted protein</fullName>
    </recommendedName>
</protein>
<sequence length="74" mass="7825">MTACSLAVFCNVQRFLCSATPWGNCDNSKGGSTADPGHGASYLEEPQLSDVLIPRGDDLRRTGGYFSQSVAISP</sequence>
<reference evidence="1 2" key="1">
    <citation type="journal article" date="2023" name="Sci. Data">
        <title>Genome assembly of the Korean intertidal mud-creeper Batillaria attramentaria.</title>
        <authorList>
            <person name="Patra A.K."/>
            <person name="Ho P.T."/>
            <person name="Jun S."/>
            <person name="Lee S.J."/>
            <person name="Kim Y."/>
            <person name="Won Y.J."/>
        </authorList>
    </citation>
    <scope>NUCLEOTIDE SEQUENCE [LARGE SCALE GENOMIC DNA]</scope>
    <source>
        <strain evidence="1">Wonlab-2016</strain>
    </source>
</reference>
<dbReference type="AlphaFoldDB" id="A0ABD0L9V0"/>
<evidence type="ECO:0008006" key="3">
    <source>
        <dbReference type="Google" id="ProtNLM"/>
    </source>
</evidence>
<accession>A0ABD0L9V0</accession>
<name>A0ABD0L9V0_9CAEN</name>
<evidence type="ECO:0000313" key="1">
    <source>
        <dbReference type="EMBL" id="KAK7496133.1"/>
    </source>
</evidence>